<dbReference type="PANTHER" id="PTHR43744">
    <property type="entry name" value="ABC TRANSPORTER PERMEASE PROTEIN MG189-RELATED-RELATED"/>
    <property type="match status" value="1"/>
</dbReference>
<evidence type="ECO:0000256" key="1">
    <source>
        <dbReference type="ARBA" id="ARBA00004651"/>
    </source>
</evidence>
<reference evidence="9 10" key="1">
    <citation type="submission" date="2018-12" db="EMBL/GenBank/DDBJ databases">
        <title>Bacillus ochoae sp. nov., Paenibacillus whitsoniae sp. nov., Paenibacillus spiritus sp. nov. Isolated from the Mars Exploration Rover during spacecraft assembly.</title>
        <authorList>
            <person name="Seuylemezian A."/>
            <person name="Vaishampayan P."/>
        </authorList>
    </citation>
    <scope>NUCLEOTIDE SEQUENCE [LARGE SCALE GENOMIC DNA]</scope>
    <source>
        <strain evidence="9 10">MER 54</strain>
    </source>
</reference>
<feature type="transmembrane region" description="Helical" evidence="7">
    <location>
        <begin position="111"/>
        <end position="133"/>
    </location>
</feature>
<dbReference type="Gene3D" id="1.10.3720.10">
    <property type="entry name" value="MetI-like"/>
    <property type="match status" value="1"/>
</dbReference>
<keyword evidence="6 7" id="KW-0472">Membrane</keyword>
<organism evidence="9 10">
    <name type="scientific">Paenibacillus whitsoniae</name>
    <dbReference type="NCBI Taxonomy" id="2496558"/>
    <lineage>
        <taxon>Bacteria</taxon>
        <taxon>Bacillati</taxon>
        <taxon>Bacillota</taxon>
        <taxon>Bacilli</taxon>
        <taxon>Bacillales</taxon>
        <taxon>Paenibacillaceae</taxon>
        <taxon>Paenibacillus</taxon>
    </lineage>
</organism>
<feature type="transmembrane region" description="Helical" evidence="7">
    <location>
        <begin position="244"/>
        <end position="264"/>
    </location>
</feature>
<evidence type="ECO:0000256" key="2">
    <source>
        <dbReference type="ARBA" id="ARBA00022448"/>
    </source>
</evidence>
<feature type="domain" description="ABC transmembrane type-1" evidence="8">
    <location>
        <begin position="76"/>
        <end position="265"/>
    </location>
</feature>
<dbReference type="CDD" id="cd06261">
    <property type="entry name" value="TM_PBP2"/>
    <property type="match status" value="1"/>
</dbReference>
<dbReference type="PROSITE" id="PS50928">
    <property type="entry name" value="ABC_TM1"/>
    <property type="match status" value="1"/>
</dbReference>
<gene>
    <name evidence="9" type="ORF">EJQ19_06065</name>
</gene>
<feature type="transmembrane region" description="Helical" evidence="7">
    <location>
        <begin position="145"/>
        <end position="165"/>
    </location>
</feature>
<evidence type="ECO:0000313" key="9">
    <source>
        <dbReference type="EMBL" id="RTE10827.1"/>
    </source>
</evidence>
<dbReference type="InterPro" id="IPR035906">
    <property type="entry name" value="MetI-like_sf"/>
</dbReference>
<dbReference type="AlphaFoldDB" id="A0A430JIE8"/>
<dbReference type="GO" id="GO:0055085">
    <property type="term" value="P:transmembrane transport"/>
    <property type="evidence" value="ECO:0007669"/>
    <property type="project" value="InterPro"/>
</dbReference>
<dbReference type="OrthoDB" id="9771544at2"/>
<keyword evidence="5 7" id="KW-1133">Transmembrane helix</keyword>
<evidence type="ECO:0000256" key="3">
    <source>
        <dbReference type="ARBA" id="ARBA00022475"/>
    </source>
</evidence>
<sequence length="280" mass="31859">MEGAKKMGTLLKPKLVLTYVMLLIGLVMIIPFLFMISFSLKTPIEMSQHPASLFISHPFTGNFETIFKHKTYFIWYLNSVKVVLGVLVLRGLLVTMAAYAFARLEFRFKNVIFMILIAKMMIPSDTTIVARFLLYKYLHLNNTHWAIILPAAFDVFFLFLLRQFFISIPKEISEAAIVDGCSHYKVYYRIILPLAKPALVTMVLFTFLWTWNDFASPFVFITDMKKQLLTVGLSYFQTEAGADYALQMAGAAVAVLPTIALFIFSQKYFVQGVTMSGVKG</sequence>
<feature type="transmembrane region" description="Helical" evidence="7">
    <location>
        <begin position="186"/>
        <end position="209"/>
    </location>
</feature>
<feature type="transmembrane region" description="Helical" evidence="7">
    <location>
        <begin position="73"/>
        <end position="99"/>
    </location>
</feature>
<keyword evidence="4 7" id="KW-0812">Transmembrane</keyword>
<accession>A0A430JIE8</accession>
<evidence type="ECO:0000256" key="4">
    <source>
        <dbReference type="ARBA" id="ARBA00022692"/>
    </source>
</evidence>
<keyword evidence="10" id="KW-1185">Reference proteome</keyword>
<dbReference type="Proteomes" id="UP000276128">
    <property type="component" value="Unassembled WGS sequence"/>
</dbReference>
<dbReference type="GO" id="GO:0005886">
    <property type="term" value="C:plasma membrane"/>
    <property type="evidence" value="ECO:0007669"/>
    <property type="project" value="UniProtKB-SubCell"/>
</dbReference>
<evidence type="ECO:0000313" key="10">
    <source>
        <dbReference type="Proteomes" id="UP000276128"/>
    </source>
</evidence>
<comment type="caution">
    <text evidence="9">The sequence shown here is derived from an EMBL/GenBank/DDBJ whole genome shotgun (WGS) entry which is preliminary data.</text>
</comment>
<dbReference type="EMBL" id="RXHU01000015">
    <property type="protein sequence ID" value="RTE10827.1"/>
    <property type="molecule type" value="Genomic_DNA"/>
</dbReference>
<comment type="similarity">
    <text evidence="7">Belongs to the binding-protein-dependent transport system permease family.</text>
</comment>
<evidence type="ECO:0000256" key="6">
    <source>
        <dbReference type="ARBA" id="ARBA00023136"/>
    </source>
</evidence>
<feature type="transmembrane region" description="Helical" evidence="7">
    <location>
        <begin position="15"/>
        <end position="40"/>
    </location>
</feature>
<evidence type="ECO:0000259" key="8">
    <source>
        <dbReference type="PROSITE" id="PS50928"/>
    </source>
</evidence>
<evidence type="ECO:0000256" key="7">
    <source>
        <dbReference type="RuleBase" id="RU363032"/>
    </source>
</evidence>
<protein>
    <submittedName>
        <fullName evidence="9">Carbohydrate ABC transporter permease</fullName>
    </submittedName>
</protein>
<evidence type="ECO:0000256" key="5">
    <source>
        <dbReference type="ARBA" id="ARBA00022989"/>
    </source>
</evidence>
<proteinExistence type="inferred from homology"/>
<keyword evidence="2 7" id="KW-0813">Transport</keyword>
<dbReference type="PANTHER" id="PTHR43744:SF12">
    <property type="entry name" value="ABC TRANSPORTER PERMEASE PROTEIN MG189-RELATED"/>
    <property type="match status" value="1"/>
</dbReference>
<name>A0A430JIE8_9BACL</name>
<dbReference type="InterPro" id="IPR000515">
    <property type="entry name" value="MetI-like"/>
</dbReference>
<dbReference type="Pfam" id="PF00528">
    <property type="entry name" value="BPD_transp_1"/>
    <property type="match status" value="1"/>
</dbReference>
<comment type="subcellular location">
    <subcellularLocation>
        <location evidence="1 7">Cell membrane</location>
        <topology evidence="1 7">Multi-pass membrane protein</topology>
    </subcellularLocation>
</comment>
<keyword evidence="3" id="KW-1003">Cell membrane</keyword>
<dbReference type="SUPFAM" id="SSF161098">
    <property type="entry name" value="MetI-like"/>
    <property type="match status" value="1"/>
</dbReference>